<dbReference type="AlphaFoldDB" id="A0A9X8XEQ9"/>
<evidence type="ECO:0000313" key="3">
    <source>
        <dbReference type="Proteomes" id="UP000249571"/>
    </source>
</evidence>
<dbReference type="RefSeq" id="WP_111714806.1">
    <property type="nucleotide sequence ID" value="NZ_LR134316.1"/>
</dbReference>
<keyword evidence="2" id="KW-0489">Methyltransferase</keyword>
<evidence type="ECO:0000259" key="1">
    <source>
        <dbReference type="Pfam" id="PF08241"/>
    </source>
</evidence>
<gene>
    <name evidence="2" type="ORF">NCTC6179_00168</name>
</gene>
<accession>A0A9X8XEQ9</accession>
<dbReference type="CDD" id="cd02440">
    <property type="entry name" value="AdoMet_MTases"/>
    <property type="match status" value="1"/>
</dbReference>
<dbReference type="GO" id="GO:0008757">
    <property type="term" value="F:S-adenosylmethionine-dependent methyltransferase activity"/>
    <property type="evidence" value="ECO:0007669"/>
    <property type="project" value="InterPro"/>
</dbReference>
<reference evidence="2 3" key="1">
    <citation type="submission" date="2018-06" db="EMBL/GenBank/DDBJ databases">
        <authorList>
            <consortium name="Pathogen Informatics"/>
            <person name="Doyle S."/>
        </authorList>
    </citation>
    <scope>NUCLEOTIDE SEQUENCE [LARGE SCALE GENOMIC DNA]</scope>
    <source>
        <strain evidence="2 3">NCTC6179</strain>
    </source>
</reference>
<sequence>MTANLETYKDMLQQPWGRLMYDVIFAQLGHHQNQHVLDFGAGFCLIAEHLAANNQVIAIEPNPDLLFAHTQDTITKINGSLESLHHYADNTFDLIICHNVLEYISPQDHPVYLKEFERILKQGGTLSLVKHNHVGKVLHSVIFENDCQKALQLLKGDAFESLSFSAGQTFSIEDLLSKTQLALQHYYGIRTVYGLQPNAFKTTEEWRENLLEMELAICDLRPYKDIAFLQHLILKKSKTSFN</sequence>
<organism evidence="2 3">
    <name type="scientific">Streptococcus dysgalactiae subsp. equisimilis</name>
    <name type="common">Streptococcus equisimilis</name>
    <dbReference type="NCBI Taxonomy" id="119602"/>
    <lineage>
        <taxon>Bacteria</taxon>
        <taxon>Bacillati</taxon>
        <taxon>Bacillota</taxon>
        <taxon>Bacilli</taxon>
        <taxon>Lactobacillales</taxon>
        <taxon>Streptococcaceae</taxon>
        <taxon>Streptococcus</taxon>
    </lineage>
</organism>
<dbReference type="Proteomes" id="UP000249571">
    <property type="component" value="Chromosome 1"/>
</dbReference>
<evidence type="ECO:0000313" key="2">
    <source>
        <dbReference type="EMBL" id="SQF66028.1"/>
    </source>
</evidence>
<protein>
    <submittedName>
        <fullName evidence="2">S-adenosylmethionine-dependent methyltransferase</fullName>
    </submittedName>
</protein>
<dbReference type="InterPro" id="IPR029063">
    <property type="entry name" value="SAM-dependent_MTases_sf"/>
</dbReference>
<feature type="domain" description="Methyltransferase type 11" evidence="1">
    <location>
        <begin position="37"/>
        <end position="127"/>
    </location>
</feature>
<dbReference type="Gene3D" id="3.40.50.150">
    <property type="entry name" value="Vaccinia Virus protein VP39"/>
    <property type="match status" value="1"/>
</dbReference>
<dbReference type="Pfam" id="PF08241">
    <property type="entry name" value="Methyltransf_11"/>
    <property type="match status" value="1"/>
</dbReference>
<name>A0A9X8XEQ9_STREQ</name>
<keyword evidence="2" id="KW-0808">Transferase</keyword>
<dbReference type="GO" id="GO:0032259">
    <property type="term" value="P:methylation"/>
    <property type="evidence" value="ECO:0007669"/>
    <property type="project" value="UniProtKB-KW"/>
</dbReference>
<dbReference type="InterPro" id="IPR013216">
    <property type="entry name" value="Methyltransf_11"/>
</dbReference>
<dbReference type="EMBL" id="LS483361">
    <property type="protein sequence ID" value="SQF66028.1"/>
    <property type="molecule type" value="Genomic_DNA"/>
</dbReference>
<proteinExistence type="predicted"/>
<dbReference type="SUPFAM" id="SSF53335">
    <property type="entry name" value="S-adenosyl-L-methionine-dependent methyltransferases"/>
    <property type="match status" value="1"/>
</dbReference>